<keyword evidence="7 18" id="KW-0812">Transmembrane</keyword>
<dbReference type="Gene3D" id="1.25.40.10">
    <property type="entry name" value="Tetratricopeptide repeat domain"/>
    <property type="match status" value="4"/>
</dbReference>
<evidence type="ECO:0000256" key="5">
    <source>
        <dbReference type="ARBA" id="ARBA00022676"/>
    </source>
</evidence>
<feature type="transmembrane region" description="Helical" evidence="18">
    <location>
        <begin position="2553"/>
        <end position="2575"/>
    </location>
</feature>
<dbReference type="SUPFAM" id="SSF53448">
    <property type="entry name" value="Nucleotide-diphospho-sugar transferases"/>
    <property type="match status" value="1"/>
</dbReference>
<keyword evidence="11" id="KW-0443">Lipid metabolism</keyword>
<feature type="transmembrane region" description="Helical" evidence="18">
    <location>
        <begin position="2008"/>
        <end position="2028"/>
    </location>
</feature>
<dbReference type="GO" id="GO:0012505">
    <property type="term" value="C:endomembrane system"/>
    <property type="evidence" value="ECO:0007669"/>
    <property type="project" value="UniProtKB-SubCell"/>
</dbReference>
<protein>
    <recommendedName>
        <fullName evidence="19">SSD domain-containing protein</fullName>
    </recommendedName>
</protein>
<dbReference type="GO" id="GO:0032934">
    <property type="term" value="F:sterol binding"/>
    <property type="evidence" value="ECO:0007669"/>
    <property type="project" value="TreeGrafter"/>
</dbReference>
<dbReference type="GO" id="GO:0016757">
    <property type="term" value="F:glycosyltransferase activity"/>
    <property type="evidence" value="ECO:0007669"/>
    <property type="project" value="UniProtKB-KW"/>
</dbReference>
<dbReference type="PROSITE" id="PS51375">
    <property type="entry name" value="PPR"/>
    <property type="match status" value="5"/>
</dbReference>
<dbReference type="GO" id="GO:0015918">
    <property type="term" value="P:sterol transport"/>
    <property type="evidence" value="ECO:0007669"/>
    <property type="project" value="TreeGrafter"/>
</dbReference>
<dbReference type="PANTHER" id="PTHR45727">
    <property type="entry name" value="NPC INTRACELLULAR CHOLESTEROL TRANSPORTER 1"/>
    <property type="match status" value="1"/>
</dbReference>
<dbReference type="FunFam" id="1.25.40.10:FF:000343">
    <property type="entry name" value="Pentatricopeptide repeat-containing protein At3g58590"/>
    <property type="match status" value="1"/>
</dbReference>
<dbReference type="Proteomes" id="UP000236630">
    <property type="component" value="Unassembled WGS sequence"/>
</dbReference>
<dbReference type="Pfam" id="PF16414">
    <property type="entry name" value="NPC1_N"/>
    <property type="match status" value="1"/>
</dbReference>
<keyword evidence="16" id="KW-0753">Steroid metabolism</keyword>
<evidence type="ECO:0000256" key="10">
    <source>
        <dbReference type="ARBA" id="ARBA00022989"/>
    </source>
</evidence>
<dbReference type="InterPro" id="IPR002495">
    <property type="entry name" value="Glyco_trans_8"/>
</dbReference>
<dbReference type="FunFam" id="1.25.40.10:FF:001079">
    <property type="entry name" value="Pentatricopeptide repeat-containing protein At2g17210"/>
    <property type="match status" value="1"/>
</dbReference>
<evidence type="ECO:0000256" key="12">
    <source>
        <dbReference type="ARBA" id="ARBA00023136"/>
    </source>
</evidence>
<dbReference type="Pfam" id="PF20431">
    <property type="entry name" value="E_motif"/>
    <property type="match status" value="1"/>
</dbReference>
<keyword evidence="14" id="KW-1207">Sterol metabolism</keyword>
<dbReference type="InterPro" id="IPR011990">
    <property type="entry name" value="TPR-like_helical_dom_sf"/>
</dbReference>
<dbReference type="Pfam" id="PF12349">
    <property type="entry name" value="Sterol-sensing"/>
    <property type="match status" value="1"/>
</dbReference>
<dbReference type="PROSITE" id="PS50156">
    <property type="entry name" value="SSD"/>
    <property type="match status" value="1"/>
</dbReference>
<evidence type="ECO:0000256" key="1">
    <source>
        <dbReference type="ARBA" id="ARBA00004127"/>
    </source>
</evidence>
<dbReference type="CDD" id="cd06429">
    <property type="entry name" value="GT8_like_1"/>
    <property type="match status" value="1"/>
</dbReference>
<dbReference type="InterPro" id="IPR004765">
    <property type="entry name" value="NPC1-like"/>
</dbReference>
<feature type="transmembrane region" description="Helical" evidence="18">
    <location>
        <begin position="2457"/>
        <end position="2479"/>
    </location>
</feature>
<feature type="transmembrane region" description="Helical" evidence="18">
    <location>
        <begin position="1940"/>
        <end position="1958"/>
    </location>
</feature>
<feature type="transmembrane region" description="Helical" evidence="18">
    <location>
        <begin position="2431"/>
        <end position="2450"/>
    </location>
</feature>
<dbReference type="GO" id="GO:0008203">
    <property type="term" value="P:cholesterol metabolic process"/>
    <property type="evidence" value="ECO:0007669"/>
    <property type="project" value="UniProtKB-KW"/>
</dbReference>
<keyword evidence="3" id="KW-0813">Transport</keyword>
<dbReference type="InterPro" id="IPR053956">
    <property type="entry name" value="NPC1_MLD"/>
</dbReference>
<comment type="subcellular location">
    <subcellularLocation>
        <location evidence="1">Endomembrane system</location>
        <topology evidence="1">Multi-pass membrane protein</topology>
    </subcellularLocation>
</comment>
<keyword evidence="21" id="KW-1185">Reference proteome</keyword>
<gene>
    <name evidence="20" type="ORF">CUMW_094710</name>
</gene>
<keyword evidence="9" id="KW-0677">Repeat</keyword>
<evidence type="ECO:0000256" key="16">
    <source>
        <dbReference type="ARBA" id="ARBA00023221"/>
    </source>
</evidence>
<evidence type="ECO:0000256" key="8">
    <source>
        <dbReference type="ARBA" id="ARBA00022729"/>
    </source>
</evidence>
<keyword evidence="13" id="KW-1015">Disulfide bond</keyword>
<keyword evidence="5" id="KW-0328">Glycosyltransferase</keyword>
<evidence type="ECO:0000256" key="7">
    <source>
        <dbReference type="ARBA" id="ARBA00022692"/>
    </source>
</evidence>
<feature type="repeat" description="PPR" evidence="17">
    <location>
        <begin position="1114"/>
        <end position="1148"/>
    </location>
</feature>
<dbReference type="InterPro" id="IPR002885">
    <property type="entry name" value="PPR_rpt"/>
</dbReference>
<dbReference type="Pfam" id="PF25557">
    <property type="entry name" value="GAUT_1"/>
    <property type="match status" value="1"/>
</dbReference>
<keyword evidence="12 18" id="KW-0472">Membrane</keyword>
<evidence type="ECO:0000256" key="13">
    <source>
        <dbReference type="ARBA" id="ARBA00023157"/>
    </source>
</evidence>
<evidence type="ECO:0000256" key="9">
    <source>
        <dbReference type="ARBA" id="ARBA00022737"/>
    </source>
</evidence>
<dbReference type="GO" id="GO:0016020">
    <property type="term" value="C:membrane"/>
    <property type="evidence" value="ECO:0007669"/>
    <property type="project" value="InterPro"/>
</dbReference>
<dbReference type="FunFam" id="1.25.40.10:FF:000227">
    <property type="entry name" value="Pentatricopeptide repeat-containing protein At3g13880"/>
    <property type="match status" value="1"/>
</dbReference>
<dbReference type="Gene3D" id="1.20.1640.10">
    <property type="entry name" value="Multidrug efflux transporter AcrB transmembrane domain"/>
    <property type="match status" value="2"/>
</dbReference>
<dbReference type="InterPro" id="IPR032190">
    <property type="entry name" value="NPC1_N"/>
</dbReference>
<dbReference type="NCBIfam" id="TIGR00756">
    <property type="entry name" value="PPR"/>
    <property type="match status" value="3"/>
</dbReference>
<evidence type="ECO:0000256" key="6">
    <source>
        <dbReference type="ARBA" id="ARBA00022679"/>
    </source>
</evidence>
<feature type="transmembrane region" description="Helical" evidence="18">
    <location>
        <begin position="1588"/>
        <end position="1607"/>
    </location>
</feature>
<evidence type="ECO:0000259" key="19">
    <source>
        <dbReference type="PROSITE" id="PS50156"/>
    </source>
</evidence>
<evidence type="ECO:0000256" key="11">
    <source>
        <dbReference type="ARBA" id="ARBA00023098"/>
    </source>
</evidence>
<dbReference type="Pfam" id="PF13041">
    <property type="entry name" value="PPR_2"/>
    <property type="match status" value="1"/>
</dbReference>
<comment type="caution">
    <text evidence="20">The sequence shown here is derived from an EMBL/GenBank/DDBJ whole genome shotgun (WGS) entry which is preliminary data.</text>
</comment>
<comment type="similarity">
    <text evidence="2">Belongs to the patched family.</text>
</comment>
<dbReference type="Pfam" id="PF01501">
    <property type="entry name" value="Glyco_transf_8"/>
    <property type="match status" value="1"/>
</dbReference>
<dbReference type="InterPro" id="IPR029044">
    <property type="entry name" value="Nucleotide-diphossugar_trans"/>
</dbReference>
<evidence type="ECO:0000256" key="18">
    <source>
        <dbReference type="SAM" id="Phobius"/>
    </source>
</evidence>
<dbReference type="InterPro" id="IPR046848">
    <property type="entry name" value="E_motif"/>
</dbReference>
<proteinExistence type="inferred from homology"/>
<dbReference type="InterPro" id="IPR000731">
    <property type="entry name" value="SSD"/>
</dbReference>
<keyword evidence="10 18" id="KW-1133">Transmembrane helix</keyword>
<evidence type="ECO:0000256" key="2">
    <source>
        <dbReference type="ARBA" id="ARBA00005585"/>
    </source>
</evidence>
<evidence type="ECO:0000313" key="20">
    <source>
        <dbReference type="EMBL" id="GAY46140.1"/>
    </source>
</evidence>
<dbReference type="STRING" id="55188.A0A2H5P1A9"/>
<evidence type="ECO:0000256" key="17">
    <source>
        <dbReference type="PROSITE-ProRule" id="PRU00708"/>
    </source>
</evidence>
<sequence length="2643" mass="293704">MEARRRFFTLSSFDPLLVVALSLVIVHITTVNAEVPDVRRLQRELKAHRPLYDKGDGAARFNNDPDIKDIDIIATYSDVSGAVRISRVKMSHLSASWILENPADGDNGLPNSSQTLGDSFPAGMNLEENVEYPMGDHQSEEVGFFNRQKPPLSPVKLKRQMLRQKRMELRTAELIRQDNENDNIMQETAFEQSKRLEPRVTGKYSIWRRDFESPNTDSTLKLMRDQIILAKAYAHVAKSKNESSLYNSLMKHCKESQRAIGDANSDAELPSSALNQAQAMGHVLSIAKDQLYDCPTVQRKFRAMIQSTEGTVTALKRKSSFLIQLAAKIVPRPLHCLPLQLAADYYLQGHHKKEEQINKKFEDPSLYHYAIFSDNVLATSVVVNSTVAHAKEPEKHVFHIVTDKLNCVAMKMWFLVNAPPKATIQIENIDSFKWLNSSYCSVLRQLESARLKEYYFKANHPSSLSAGSDNLKYRNPKYLSMLNHLRFYLPEVYPKLEKILFLDDDIVVQKDLTLLWSVDLHGMVNGAVETCKESFHRFDKYLNFSNPLISENFSPNACGWAFGMNMFDLKEWRKRNITGIYHYWQDANEDRTLWKLGTLPPGLITFYNLTYPLDRSWHVLGLGYDPALNLTQIDNGAVVHYNGNNKPWLDLAVSKYKPYWSKYVMLVHACLVKQGYESFTSIGNALMDFYMKWRFPDSAVAVFDDCICRDSVSWNIMIQGHLDHGTLGEGLWWFYKARVAGFEPNNSILVLVIQACRCLGAYYEGLQVHGYIIRSGLWAVHSVQNSLLSMYVDADMECARKLFDEMCERDVISWSVMIGGYVQSAEAFSGLRLFRQMVSGFKNEPDGQSLVSVLKACTNLRDLTMGRMVHGLVIYRGLGCDLFVGNSLIDMYAKCKDTDSALKVFSEMPQKNKVSWNSALSGLVVNEKYSEALSLLYSMGKGVNEADEITLVNILQICKCFVHPMECKSVHCVILRRAFESNELVLNSLIDGYSKCHLIELAWKLFNDVKKPDVVLWSTMIAGFTLCGRPREAIAVFQEMNQAQEKPNAITIINLLEACSVATELSSSKWAHGIAIRRGLAEEVAVGTAVVDMYAKCGAIEASRKAFDQISRKNIVSWSAMVAAYGMNGLAHEALALVAEMKLGGLQPNAVTTLSVLSACSHGGLVEEGLSFFNSMVQDHGVEPALEHYSCMVDMLARAGELDIAIDLINQMPDNLKATASAWGALLSACRSYGNTELGAGATSRILELEPQNSAGYLLASSMYAAGGLWVESSGTRRLAKERGVKVIAGNSLVHVDNKACKFIAGEKAQSHPRGSEVILLACLVTAEKTDTLLIKDVTSSERHSKEYCAMYDICGERSDGKVLNCPYGSPSVKPDELFSAKIESLCPSISGNVCCTETQFETLRAQVQQAIPFLVGCPACLRNFLNLFCELSCSPNQSQFINVTSVSEVNGNLTVDSIDYYVTSTFGEELYNSCKDVKFGTMNTRAIDFIGAGAKSFKEWFAFIGQKAPPGFPGSPYAINFKLSIPESSGLELMNVSTYSCGDTSLGCSCGDCPLSPMCSSSEPPSPPRKEACTIRIGSLKVKCVELSLVIAYVVLISTFFGWALFQRTRERRIPPSSVEPLIKSTSDSGPDSGIMEEVNARDLLPTEGGGLSVVQGYMLSFYRTYGRWVAANPAFVLCMSLAIGFVLCLGVIRFKVETRPEKLWVGPGSRAAGEKQFFDSHLAPFYRIEQLILATLPDPKNGKQPSIITEDNFQLLFEMQKKVDGVRANDSASLVSITDICLKPLGEDCASQSVLQYFKMDPENYDSYGGIEHAEYCFQHYASSDTCLSAFKAPLDPSTVLGGFSGNNYSEASAFIITYPVNNAIDETSKENRKAVAWEKAFIQLAKVSFQLLQKLNNFFQWNKEELLPMVQSSNLTLSFSSESSLEEELKRESTADVVTIVASYLVMFAYISVALGDTPRFSSFYISSKVLLGLSGVILVMLSVLGSVGFFSAIGVKSTLIIMEVIPFLVLAVGVDNMCILVNAVKRQPTELVLETRISNALVEVGPSITLASLSEFLAFAVGSFIPMPACRVFSMFAALAVLLDFFLQVTAFVALIVFDCLRAEDNRIDCFPCIKIPSSGGESDEGINQRSPGLLARYMKEVHAPILGLWGVKMVVVSVFLAFTVASIALSTRIEAGLEQQIVLPRDSYLQGYFDNTTEYLRVGPPLYFVVKDYNYSSESRHTNQLCSISQCDSNSLLNEISRASSIPELSYIAKPAASWLDDFLVWTSPEAFGCCRKFVNGTYCPPDDQPPCCSPDEEPCGVNGVCKDCTTCFRHSDLVNNRPSTEQFREKLPWFLNALPSADCAKGGHGAYSTSVDLNGYESGIIQASEFRTFHTPLNKQGDYVNSLRAAREFSSRMSDTLKINIFPYSVFYIFFEQYLDIWRVALINIAVALGAIFIVCLLMTSSLWSSAIILVVLVMIVIDLLGVMAILGIQLNAVSVVNLIMSIGIAVEFCVHLVHAFLVSNIRLFLFRYQGLLSYDNLFLPYAGKPWESEPTITKGSEYHGSFRLQVDLTLVFPSSSVLVFAVCCRITKLGKIWTRYLFKVYYFQMYLALVIIGFLHGLVFLPVILSLFGPPSRHIIIEKQQADEPSTSSNLS</sequence>
<feature type="domain" description="SSD" evidence="19">
    <location>
        <begin position="1939"/>
        <end position="2102"/>
    </location>
</feature>
<organism evidence="20 21">
    <name type="scientific">Citrus unshiu</name>
    <name type="common">Satsuma mandarin</name>
    <name type="synonym">Citrus nobilis var. unshiu</name>
    <dbReference type="NCBI Taxonomy" id="55188"/>
    <lineage>
        <taxon>Eukaryota</taxon>
        <taxon>Viridiplantae</taxon>
        <taxon>Streptophyta</taxon>
        <taxon>Embryophyta</taxon>
        <taxon>Tracheophyta</taxon>
        <taxon>Spermatophyta</taxon>
        <taxon>Magnoliopsida</taxon>
        <taxon>eudicotyledons</taxon>
        <taxon>Gunneridae</taxon>
        <taxon>Pentapetalae</taxon>
        <taxon>rosids</taxon>
        <taxon>malvids</taxon>
        <taxon>Sapindales</taxon>
        <taxon>Rutaceae</taxon>
        <taxon>Aurantioideae</taxon>
        <taxon>Citrus</taxon>
    </lineage>
</organism>
<dbReference type="Pfam" id="PF22314">
    <property type="entry name" value="NPC1_MLD"/>
    <property type="match status" value="1"/>
</dbReference>
<feature type="repeat" description="PPR" evidence="17">
    <location>
        <begin position="710"/>
        <end position="744"/>
    </location>
</feature>
<feature type="transmembrane region" description="Helical" evidence="18">
    <location>
        <begin position="2076"/>
        <end position="2102"/>
    </location>
</feature>
<dbReference type="SUPFAM" id="SSF82866">
    <property type="entry name" value="Multidrug efflux transporter AcrB transmembrane domain"/>
    <property type="match status" value="2"/>
</dbReference>
<dbReference type="InterPro" id="IPR053958">
    <property type="entry name" value="HMGCR/SNAP/NPC1-like_SSD"/>
</dbReference>
<accession>A0A2H5P1A9</accession>
<reference evidence="20 21" key="1">
    <citation type="journal article" date="2017" name="Front. Genet.">
        <title>Draft sequencing of the heterozygous diploid genome of Satsuma (Citrus unshiu Marc.) using a hybrid assembly approach.</title>
        <authorList>
            <person name="Shimizu T."/>
            <person name="Tanizawa Y."/>
            <person name="Mochizuki T."/>
            <person name="Nagasaki H."/>
            <person name="Yoshioka T."/>
            <person name="Toyoda A."/>
            <person name="Fujiyama A."/>
            <person name="Kaminuma E."/>
            <person name="Nakamura Y."/>
        </authorList>
    </citation>
    <scope>NUCLEOTIDE SEQUENCE [LARGE SCALE GENOMIC DNA]</scope>
    <source>
        <strain evidence="21">cv. Miyagawa wase</strain>
    </source>
</reference>
<keyword evidence="15" id="KW-0325">Glycoprotein</keyword>
<feature type="repeat" description="PPR" evidence="17">
    <location>
        <begin position="1013"/>
        <end position="1047"/>
    </location>
</feature>
<dbReference type="EMBL" id="BDQV01000031">
    <property type="protein sequence ID" value="GAY46140.1"/>
    <property type="molecule type" value="Genomic_DNA"/>
</dbReference>
<feature type="transmembrane region" description="Helical" evidence="18">
    <location>
        <begin position="1973"/>
        <end position="1996"/>
    </location>
</feature>
<evidence type="ECO:0000256" key="3">
    <source>
        <dbReference type="ARBA" id="ARBA00022448"/>
    </source>
</evidence>
<keyword evidence="4" id="KW-0153">Cholesterol metabolism</keyword>
<evidence type="ECO:0000256" key="14">
    <source>
        <dbReference type="ARBA" id="ARBA00023166"/>
    </source>
</evidence>
<dbReference type="Pfam" id="PF01535">
    <property type="entry name" value="PPR"/>
    <property type="match status" value="8"/>
</dbReference>
<dbReference type="Gene3D" id="3.90.550.10">
    <property type="entry name" value="Spore Coat Polysaccharide Biosynthesis Protein SpsA, Chain A"/>
    <property type="match status" value="1"/>
</dbReference>
<feature type="repeat" description="PPR" evidence="17">
    <location>
        <begin position="881"/>
        <end position="915"/>
    </location>
</feature>
<dbReference type="NCBIfam" id="TIGR00917">
    <property type="entry name" value="2A060601"/>
    <property type="match status" value="1"/>
</dbReference>
<keyword evidence="6" id="KW-0808">Transferase</keyword>
<evidence type="ECO:0000256" key="4">
    <source>
        <dbReference type="ARBA" id="ARBA00022548"/>
    </source>
</evidence>
<feature type="transmembrane region" description="Helical" evidence="18">
    <location>
        <begin position="2485"/>
        <end position="2508"/>
    </location>
</feature>
<dbReference type="PANTHER" id="PTHR45727:SF8">
    <property type="entry name" value="PATCHED FAMILY PROTEIN"/>
    <property type="match status" value="1"/>
</dbReference>
<dbReference type="FunFam" id="1.20.1640.10:FF:000008">
    <property type="entry name" value="NPC intracellular cholesterol transporter 1"/>
    <property type="match status" value="1"/>
</dbReference>
<feature type="transmembrane region" description="Helical" evidence="18">
    <location>
        <begin position="2596"/>
        <end position="2619"/>
    </location>
</feature>
<feature type="repeat" description="PPR" evidence="17">
    <location>
        <begin position="1149"/>
        <end position="1184"/>
    </location>
</feature>
<feature type="transmembrane region" description="Helical" evidence="18">
    <location>
        <begin position="1676"/>
        <end position="1694"/>
    </location>
</feature>
<evidence type="ECO:0000313" key="21">
    <source>
        <dbReference type="Proteomes" id="UP000236630"/>
    </source>
</evidence>
<feature type="transmembrane region" description="Helical" evidence="18">
    <location>
        <begin position="2151"/>
        <end position="2174"/>
    </location>
</feature>
<keyword evidence="8" id="KW-0732">Signal</keyword>
<evidence type="ECO:0000256" key="15">
    <source>
        <dbReference type="ARBA" id="ARBA00023180"/>
    </source>
</evidence>
<dbReference type="GO" id="GO:0005319">
    <property type="term" value="F:lipid transporter activity"/>
    <property type="evidence" value="ECO:0007669"/>
    <property type="project" value="InterPro"/>
</dbReference>
<name>A0A2H5P1A9_CITUN</name>